<dbReference type="Proteomes" id="UP000000759">
    <property type="component" value="Chromosome 2"/>
</dbReference>
<feature type="compositionally biased region" description="Acidic residues" evidence="1">
    <location>
        <begin position="237"/>
        <end position="246"/>
    </location>
</feature>
<evidence type="ECO:0000256" key="2">
    <source>
        <dbReference type="SAM" id="SignalP"/>
    </source>
</evidence>
<gene>
    <name evidence="3" type="ORF">PHATRDRAFT_43581</name>
</gene>
<dbReference type="OrthoDB" id="48286at2759"/>
<dbReference type="InParanoid" id="B7FSQ6"/>
<dbReference type="eggNOG" id="ENOG502SGBW">
    <property type="taxonomic scope" value="Eukaryota"/>
</dbReference>
<feature type="compositionally biased region" description="Basic residues" evidence="1">
    <location>
        <begin position="250"/>
        <end position="260"/>
    </location>
</feature>
<sequence length="260" mass="28671">MSRIHTCIAFVAWVLLVCDAFTVGPHHPKITAQRFIGLATRVFGSASDEILARARKAAGVPDSVDDEYPKNFEDKLLADMQSALLKLERRVQEGPGALSLLEVEELDGELSRVIAEMRANGDQRPIKPKSADPSGDLKSAAPSATATSVGSSNSLLDEEGEAYDGKGGMGQPKGTVNTYIIEGMEEMSSEEYRLALERSLIDRQAARRQAGVVGNKSTWDYMSQLNPNDKGILRRDDEDDDDDEEDERPKKKKKRNFKPF</sequence>
<dbReference type="RefSeq" id="XP_002177705.1">
    <property type="nucleotide sequence ID" value="XM_002177669.1"/>
</dbReference>
<dbReference type="GeneID" id="7197313"/>
<keyword evidence="2" id="KW-0732">Signal</keyword>
<evidence type="ECO:0000313" key="3">
    <source>
        <dbReference type="EMBL" id="EEC50519.1"/>
    </source>
</evidence>
<reference evidence="4" key="2">
    <citation type="submission" date="2008-08" db="EMBL/GenBank/DDBJ databases">
        <authorList>
            <consortium name="Diatom Consortium"/>
            <person name="Grigoriev I."/>
            <person name="Grimwood J."/>
            <person name="Kuo A."/>
            <person name="Otillar R.P."/>
            <person name="Salamov A."/>
            <person name="Detter J.C."/>
            <person name="Lindquist E."/>
            <person name="Shapiro H."/>
            <person name="Lucas S."/>
            <person name="Glavina del Rio T."/>
            <person name="Pitluck S."/>
            <person name="Rokhsar D."/>
            <person name="Bowler C."/>
        </authorList>
    </citation>
    <scope>GENOME REANNOTATION</scope>
    <source>
        <strain evidence="4">CCAP 1055/1</strain>
    </source>
</reference>
<dbReference type="AlphaFoldDB" id="B7FSQ6"/>
<evidence type="ECO:0000256" key="1">
    <source>
        <dbReference type="SAM" id="MobiDB-lite"/>
    </source>
</evidence>
<accession>B7FSQ6</accession>
<name>B7FSQ6_PHATC</name>
<dbReference type="EMBL" id="CM000606">
    <property type="protein sequence ID" value="EEC50519.1"/>
    <property type="molecule type" value="Genomic_DNA"/>
</dbReference>
<feature type="compositionally biased region" description="Polar residues" evidence="1">
    <location>
        <begin position="215"/>
        <end position="227"/>
    </location>
</feature>
<dbReference type="OMA" id="CIAFVAW"/>
<dbReference type="PaxDb" id="2850-Phatr43581"/>
<feature type="region of interest" description="Disordered" evidence="1">
    <location>
        <begin position="208"/>
        <end position="260"/>
    </location>
</feature>
<feature type="compositionally biased region" description="Polar residues" evidence="1">
    <location>
        <begin position="142"/>
        <end position="155"/>
    </location>
</feature>
<protein>
    <recommendedName>
        <fullName evidence="5">Secreted protein</fullName>
    </recommendedName>
</protein>
<evidence type="ECO:0008006" key="5">
    <source>
        <dbReference type="Google" id="ProtNLM"/>
    </source>
</evidence>
<organism evidence="3 4">
    <name type="scientific">Phaeodactylum tricornutum (strain CCAP 1055/1)</name>
    <dbReference type="NCBI Taxonomy" id="556484"/>
    <lineage>
        <taxon>Eukaryota</taxon>
        <taxon>Sar</taxon>
        <taxon>Stramenopiles</taxon>
        <taxon>Ochrophyta</taxon>
        <taxon>Bacillariophyta</taxon>
        <taxon>Bacillariophyceae</taxon>
        <taxon>Bacillariophycidae</taxon>
        <taxon>Naviculales</taxon>
        <taxon>Phaeodactylaceae</taxon>
        <taxon>Phaeodactylum</taxon>
    </lineage>
</organism>
<feature type="region of interest" description="Disordered" evidence="1">
    <location>
        <begin position="117"/>
        <end position="173"/>
    </location>
</feature>
<feature type="signal peptide" evidence="2">
    <location>
        <begin position="1"/>
        <end position="20"/>
    </location>
</feature>
<reference evidence="3 4" key="1">
    <citation type="journal article" date="2008" name="Nature">
        <title>The Phaeodactylum genome reveals the evolutionary history of diatom genomes.</title>
        <authorList>
            <person name="Bowler C."/>
            <person name="Allen A.E."/>
            <person name="Badger J.H."/>
            <person name="Grimwood J."/>
            <person name="Jabbari K."/>
            <person name="Kuo A."/>
            <person name="Maheswari U."/>
            <person name="Martens C."/>
            <person name="Maumus F."/>
            <person name="Otillar R.P."/>
            <person name="Rayko E."/>
            <person name="Salamov A."/>
            <person name="Vandepoele K."/>
            <person name="Beszteri B."/>
            <person name="Gruber A."/>
            <person name="Heijde M."/>
            <person name="Katinka M."/>
            <person name="Mock T."/>
            <person name="Valentin K."/>
            <person name="Verret F."/>
            <person name="Berges J.A."/>
            <person name="Brownlee C."/>
            <person name="Cadoret J.P."/>
            <person name="Chiovitti A."/>
            <person name="Choi C.J."/>
            <person name="Coesel S."/>
            <person name="De Martino A."/>
            <person name="Detter J.C."/>
            <person name="Durkin C."/>
            <person name="Falciatore A."/>
            <person name="Fournet J."/>
            <person name="Haruta M."/>
            <person name="Huysman M.J."/>
            <person name="Jenkins B.D."/>
            <person name="Jiroutova K."/>
            <person name="Jorgensen R.E."/>
            <person name="Joubert Y."/>
            <person name="Kaplan A."/>
            <person name="Kroger N."/>
            <person name="Kroth P.G."/>
            <person name="La Roche J."/>
            <person name="Lindquist E."/>
            <person name="Lommer M."/>
            <person name="Martin-Jezequel V."/>
            <person name="Lopez P.J."/>
            <person name="Lucas S."/>
            <person name="Mangogna M."/>
            <person name="McGinnis K."/>
            <person name="Medlin L.K."/>
            <person name="Montsant A."/>
            <person name="Oudot-Le Secq M.P."/>
            <person name="Napoli C."/>
            <person name="Obornik M."/>
            <person name="Parker M.S."/>
            <person name="Petit J.L."/>
            <person name="Porcel B.M."/>
            <person name="Poulsen N."/>
            <person name="Robison M."/>
            <person name="Rychlewski L."/>
            <person name="Rynearson T.A."/>
            <person name="Schmutz J."/>
            <person name="Shapiro H."/>
            <person name="Siaut M."/>
            <person name="Stanley M."/>
            <person name="Sussman M.R."/>
            <person name="Taylor A.R."/>
            <person name="Vardi A."/>
            <person name="von Dassow P."/>
            <person name="Vyverman W."/>
            <person name="Willis A."/>
            <person name="Wyrwicz L.S."/>
            <person name="Rokhsar D.S."/>
            <person name="Weissenbach J."/>
            <person name="Armbrust E.V."/>
            <person name="Green B.R."/>
            <person name="Van de Peer Y."/>
            <person name="Grigoriev I.V."/>
        </authorList>
    </citation>
    <scope>NUCLEOTIDE SEQUENCE [LARGE SCALE GENOMIC DNA]</scope>
    <source>
        <strain evidence="3 4">CCAP 1055/1</strain>
    </source>
</reference>
<evidence type="ECO:0000313" key="4">
    <source>
        <dbReference type="Proteomes" id="UP000000759"/>
    </source>
</evidence>
<keyword evidence="4" id="KW-1185">Reference proteome</keyword>
<feature type="chain" id="PRO_5002852588" description="Secreted protein" evidence="2">
    <location>
        <begin position="21"/>
        <end position="260"/>
    </location>
</feature>
<dbReference type="HOGENOM" id="CLU_1071414_0_0_1"/>
<dbReference type="KEGG" id="pti:PHATRDRAFT_43581"/>
<proteinExistence type="predicted"/>